<dbReference type="Proteomes" id="UP000598032">
    <property type="component" value="Unassembled WGS sequence"/>
</dbReference>
<protein>
    <submittedName>
        <fullName evidence="1">Uncharacterized protein</fullName>
    </submittedName>
</protein>
<accession>A0ABN7I9C8</accession>
<evidence type="ECO:0000313" key="2">
    <source>
        <dbReference type="Proteomes" id="UP000598032"/>
    </source>
</evidence>
<comment type="caution">
    <text evidence="1">The sequence shown here is derived from an EMBL/GenBank/DDBJ whole genome shotgun (WGS) entry which is preliminary data.</text>
</comment>
<dbReference type="RefSeq" id="WP_201645258.1">
    <property type="nucleotide sequence ID" value="NZ_CAJHCP010000013.1"/>
</dbReference>
<proteinExistence type="predicted"/>
<sequence>MQSIEDNIISNPNVKSTVAIIVVSEKKFRASVRVRAFSEARQQALPWTNKA</sequence>
<dbReference type="EMBL" id="CAJHCP010000013">
    <property type="protein sequence ID" value="CAD6553650.1"/>
    <property type="molecule type" value="Genomic_DNA"/>
</dbReference>
<keyword evidence="2" id="KW-1185">Reference proteome</keyword>
<gene>
    <name evidence="1" type="ORF">LMG28140_05347</name>
</gene>
<reference evidence="1 2" key="1">
    <citation type="submission" date="2020-10" db="EMBL/GenBank/DDBJ databases">
        <authorList>
            <person name="Peeters C."/>
        </authorList>
    </citation>
    <scope>NUCLEOTIDE SEQUENCE [LARGE SCALE GENOMIC DNA]</scope>
    <source>
        <strain evidence="1 2">LMG 28140</strain>
    </source>
</reference>
<evidence type="ECO:0000313" key="1">
    <source>
        <dbReference type="EMBL" id="CAD6553650.1"/>
    </source>
</evidence>
<name>A0ABN7I9C8_9BURK</name>
<organism evidence="1 2">
    <name type="scientific">Paraburkholderia metrosideri</name>
    <dbReference type="NCBI Taxonomy" id="580937"/>
    <lineage>
        <taxon>Bacteria</taxon>
        <taxon>Pseudomonadati</taxon>
        <taxon>Pseudomonadota</taxon>
        <taxon>Betaproteobacteria</taxon>
        <taxon>Burkholderiales</taxon>
        <taxon>Burkholderiaceae</taxon>
        <taxon>Paraburkholderia</taxon>
    </lineage>
</organism>